<evidence type="ECO:0000313" key="12">
    <source>
        <dbReference type="Proteomes" id="UP000002320"/>
    </source>
</evidence>
<organism>
    <name type="scientific">Culex quinquefasciatus</name>
    <name type="common">Southern house mosquito</name>
    <name type="synonym">Culex pungens</name>
    <dbReference type="NCBI Taxonomy" id="7176"/>
    <lineage>
        <taxon>Eukaryota</taxon>
        <taxon>Metazoa</taxon>
        <taxon>Ecdysozoa</taxon>
        <taxon>Arthropoda</taxon>
        <taxon>Hexapoda</taxon>
        <taxon>Insecta</taxon>
        <taxon>Pterygota</taxon>
        <taxon>Neoptera</taxon>
        <taxon>Endopterygota</taxon>
        <taxon>Diptera</taxon>
        <taxon>Nematocera</taxon>
        <taxon>Culicoidea</taxon>
        <taxon>Culicidae</taxon>
        <taxon>Culicinae</taxon>
        <taxon>Culicini</taxon>
        <taxon>Culex</taxon>
        <taxon>Culex</taxon>
    </lineage>
</organism>
<reference evidence="11" key="2">
    <citation type="submission" date="2021-02" db="UniProtKB">
        <authorList>
            <consortium name="EnsemblMetazoa"/>
        </authorList>
    </citation>
    <scope>IDENTIFICATION</scope>
    <source>
        <strain evidence="11">JHB</strain>
    </source>
</reference>
<dbReference type="EnsemblMetazoa" id="CPIJ001330-RA">
    <property type="protein sequence ID" value="CPIJ001330-PA"/>
    <property type="gene ID" value="CPIJ001330"/>
</dbReference>
<evidence type="ECO:0000259" key="9">
    <source>
        <dbReference type="PROSITE" id="PS50222"/>
    </source>
</evidence>
<dbReference type="Pfam" id="PF13499">
    <property type="entry name" value="EF-hand_7"/>
    <property type="match status" value="1"/>
</dbReference>
<gene>
    <name evidence="11" type="primary">6032526</name>
    <name evidence="10" type="ORF">CpipJ_CPIJ001330</name>
</gene>
<keyword evidence="3" id="KW-0677">Repeat</keyword>
<feature type="domain" description="EF-hand" evidence="9">
    <location>
        <begin position="104"/>
        <end position="139"/>
    </location>
</feature>
<dbReference type="VEuPathDB" id="VectorBase:CPIJ001330"/>
<dbReference type="Gene3D" id="1.10.238.10">
    <property type="entry name" value="EF-hand"/>
    <property type="match status" value="2"/>
</dbReference>
<dbReference type="Pfam" id="PF13202">
    <property type="entry name" value="EF-hand_5"/>
    <property type="match status" value="1"/>
</dbReference>
<proteinExistence type="predicted"/>
<evidence type="ECO:0000256" key="6">
    <source>
        <dbReference type="ARBA" id="ARBA00022946"/>
    </source>
</evidence>
<dbReference type="KEGG" id="cqu:CpipJ_CPIJ001330"/>
<dbReference type="InterPro" id="IPR002048">
    <property type="entry name" value="EF_hand_dom"/>
</dbReference>
<dbReference type="InterPro" id="IPR018247">
    <property type="entry name" value="EF_Hand_1_Ca_BS"/>
</dbReference>
<dbReference type="GO" id="GO:0005509">
    <property type="term" value="F:calcium ion binding"/>
    <property type="evidence" value="ECO:0007669"/>
    <property type="project" value="InterPro"/>
</dbReference>
<feature type="domain" description="EF-hand" evidence="9">
    <location>
        <begin position="327"/>
        <end position="362"/>
    </location>
</feature>
<keyword evidence="6" id="KW-0809">Transit peptide</keyword>
<evidence type="ECO:0000256" key="5">
    <source>
        <dbReference type="ARBA" id="ARBA00022837"/>
    </source>
</evidence>
<evidence type="ECO:0000313" key="10">
    <source>
        <dbReference type="EMBL" id="EDS30732.1"/>
    </source>
</evidence>
<keyword evidence="8" id="KW-0472">Membrane</keyword>
<dbReference type="eggNOG" id="KOG2643">
    <property type="taxonomic scope" value="Eukaryota"/>
</dbReference>
<dbReference type="GO" id="GO:1990246">
    <property type="term" value="C:uniplex complex"/>
    <property type="evidence" value="ECO:0007669"/>
    <property type="project" value="TreeGrafter"/>
</dbReference>
<evidence type="ECO:0000256" key="8">
    <source>
        <dbReference type="ARBA" id="ARBA00023136"/>
    </source>
</evidence>
<dbReference type="PANTHER" id="PTHR12294:SF13">
    <property type="entry name" value="MITOCHONDRIAL CALCIUM UPTAKE 3, ISOFORM D"/>
    <property type="match status" value="1"/>
</dbReference>
<dbReference type="VEuPathDB" id="VectorBase:CQUJHB010096"/>
<dbReference type="InterPro" id="IPR039800">
    <property type="entry name" value="MICU1/2/3"/>
</dbReference>
<comment type="subcellular location">
    <subcellularLocation>
        <location evidence="1">Mitochondrion inner membrane</location>
    </subcellularLocation>
    <subcellularLocation>
        <location evidence="2">Mitochondrion intermembrane space</location>
    </subcellularLocation>
</comment>
<dbReference type="HOGENOM" id="CLU_027103_0_1_1"/>
<dbReference type="InterPro" id="IPR011992">
    <property type="entry name" value="EF-hand-dom_pair"/>
</dbReference>
<dbReference type="SUPFAM" id="SSF47473">
    <property type="entry name" value="EF-hand"/>
    <property type="match status" value="2"/>
</dbReference>
<evidence type="ECO:0000313" key="11">
    <source>
        <dbReference type="EnsemblMetazoa" id="CPIJ001330-PA"/>
    </source>
</evidence>
<dbReference type="OrthoDB" id="5859791at2759"/>
<dbReference type="PROSITE" id="PS50222">
    <property type="entry name" value="EF_HAND_2"/>
    <property type="match status" value="2"/>
</dbReference>
<evidence type="ECO:0000256" key="7">
    <source>
        <dbReference type="ARBA" id="ARBA00023128"/>
    </source>
</evidence>
<accession>B0W324</accession>
<protein>
    <recommendedName>
        <fullName evidence="9">EF-hand domain-containing protein</fullName>
    </recommendedName>
</protein>
<dbReference type="OMA" id="DEPAYPM"/>
<dbReference type="SMART" id="SM00054">
    <property type="entry name" value="EFh"/>
    <property type="match status" value="2"/>
</dbReference>
<dbReference type="GO" id="GO:0036444">
    <property type="term" value="P:calcium import into the mitochondrion"/>
    <property type="evidence" value="ECO:0007669"/>
    <property type="project" value="TreeGrafter"/>
</dbReference>
<keyword evidence="12" id="KW-1185">Reference proteome</keyword>
<evidence type="ECO:0000256" key="3">
    <source>
        <dbReference type="ARBA" id="ARBA00022737"/>
    </source>
</evidence>
<sequence>MLLKDEVADKAIKLTARERRFIKFASVEFDGQIYMTPQDFLESVVEQEPRPRLKRKTLSPEEVQKLKDVTPQLKHGSSQLFRSLRDKGIISYTEYLFLLSVLTKPHSGFRIAFNMFDTDGNSRVDKDEFLVVSSQLSGKTLFFKFEQIRTTMEKIFSFAWKGKRGIESKEGEEAEEHDDYVDDEQGLQRKHKVDTTLQIHFFGKKGNQDLQYDGFYNFMKNLQTEVLELEFCEFSKGCECITEVDFAKILLRYTYLDTDEYDNYLDRLLDREAKEKGVSFDEFRQFCQFLNNLDDFSIAMRMYTLADQPISKDEFGRAVKICTGSELNSHLIDTVFAIFDEDGDGLLSYKEFIAIMKDRLHRGFKSNVKSEGWEAFKHCLKQEMKQQS</sequence>
<keyword evidence="4" id="KW-0999">Mitochondrion inner membrane</keyword>
<keyword evidence="7" id="KW-0496">Mitochondrion</keyword>
<dbReference type="PROSITE" id="PS00018">
    <property type="entry name" value="EF_HAND_1"/>
    <property type="match status" value="1"/>
</dbReference>
<reference evidence="10" key="1">
    <citation type="submission" date="2007-03" db="EMBL/GenBank/DDBJ databases">
        <title>Annotation of Culex pipiens quinquefasciatus.</title>
        <authorList>
            <consortium name="The Broad Institute Genome Sequencing Platform"/>
            <person name="Atkinson P.W."/>
            <person name="Hemingway J."/>
            <person name="Christensen B.M."/>
            <person name="Higgs S."/>
            <person name="Kodira C."/>
            <person name="Hannick L."/>
            <person name="Megy K."/>
            <person name="O'Leary S."/>
            <person name="Pearson M."/>
            <person name="Haas B.J."/>
            <person name="Mauceli E."/>
            <person name="Wortman J.R."/>
            <person name="Lee N.H."/>
            <person name="Guigo R."/>
            <person name="Stanke M."/>
            <person name="Alvarado L."/>
            <person name="Amedeo P."/>
            <person name="Antoine C.H."/>
            <person name="Arensburger P."/>
            <person name="Bidwell S.L."/>
            <person name="Crawford M."/>
            <person name="Camaro F."/>
            <person name="Devon K."/>
            <person name="Engels R."/>
            <person name="Hammond M."/>
            <person name="Howarth C."/>
            <person name="Koehrsen M."/>
            <person name="Lawson D."/>
            <person name="Montgomery P."/>
            <person name="Nene V."/>
            <person name="Nusbaum C."/>
            <person name="Puiu D."/>
            <person name="Romero-Severson J."/>
            <person name="Severson D.W."/>
            <person name="Shumway M."/>
            <person name="Sisk P."/>
            <person name="Stolte C."/>
            <person name="Zeng Q."/>
            <person name="Eisenstadt E."/>
            <person name="Fraser-Liggett C."/>
            <person name="Strausberg R."/>
            <person name="Galagan J."/>
            <person name="Birren B."/>
            <person name="Collins F.H."/>
        </authorList>
    </citation>
    <scope>NUCLEOTIDE SEQUENCE [LARGE SCALE GENOMIC DNA]</scope>
    <source>
        <strain evidence="10">JHB</strain>
    </source>
</reference>
<evidence type="ECO:0000256" key="2">
    <source>
        <dbReference type="ARBA" id="ARBA00004569"/>
    </source>
</evidence>
<name>B0W324_CULQU</name>
<dbReference type="Proteomes" id="UP000002320">
    <property type="component" value="Unassembled WGS sequence"/>
</dbReference>
<keyword evidence="5" id="KW-0106">Calcium</keyword>
<evidence type="ECO:0000256" key="4">
    <source>
        <dbReference type="ARBA" id="ARBA00022792"/>
    </source>
</evidence>
<dbReference type="PANTHER" id="PTHR12294">
    <property type="entry name" value="EF HAND DOMAIN FAMILY A1,A2-RELATED"/>
    <property type="match status" value="1"/>
</dbReference>
<dbReference type="AlphaFoldDB" id="B0W324"/>
<dbReference type="InParanoid" id="B0W324"/>
<evidence type="ECO:0000256" key="1">
    <source>
        <dbReference type="ARBA" id="ARBA00004273"/>
    </source>
</evidence>
<dbReference type="CDD" id="cd15900">
    <property type="entry name" value="EFh_MICU"/>
    <property type="match status" value="1"/>
</dbReference>
<dbReference type="EMBL" id="DS231830">
    <property type="protein sequence ID" value="EDS30732.1"/>
    <property type="molecule type" value="Genomic_DNA"/>
</dbReference>
<dbReference type="FunCoup" id="B0W324">
    <property type="interactions" value="122"/>
</dbReference>
<dbReference type="GO" id="GO:0051560">
    <property type="term" value="P:mitochondrial calcium ion homeostasis"/>
    <property type="evidence" value="ECO:0007669"/>
    <property type="project" value="TreeGrafter"/>
</dbReference>
<dbReference type="STRING" id="7176.B0W324"/>
<dbReference type="GO" id="GO:0005758">
    <property type="term" value="C:mitochondrial intermembrane space"/>
    <property type="evidence" value="ECO:0007669"/>
    <property type="project" value="UniProtKB-SubCell"/>
</dbReference>